<sequence length="81" mass="8773">MEIKNFETIDLSTGDHVISFMAEGFWIGVGGDLVIEDDYGNQATFKNLDNGYLLPIGAKKVIKIGTTASEIVAISKRGLPK</sequence>
<dbReference type="HOGENOM" id="CLU_2567380_0_0_0"/>
<proteinExistence type="predicted"/>
<dbReference type="EMBL" id="CM001402">
    <property type="protein sequence ID" value="EHO41074.1"/>
    <property type="molecule type" value="Genomic_DNA"/>
</dbReference>
<gene>
    <name evidence="1" type="ORF">Cabys_3652</name>
    <name evidence="2" type="ORF">Calab_1453</name>
</gene>
<evidence type="ECO:0000313" key="2">
    <source>
        <dbReference type="EMBL" id="EHO41074.1"/>
    </source>
</evidence>
<name>H1XPU8_CALAY</name>
<dbReference type="InParanoid" id="H1XPU8"/>
<dbReference type="EMBL" id="CP018099">
    <property type="protein sequence ID" value="APF20398.1"/>
    <property type="molecule type" value="Genomic_DNA"/>
</dbReference>
<evidence type="ECO:0000313" key="4">
    <source>
        <dbReference type="Proteomes" id="UP000183868"/>
    </source>
</evidence>
<keyword evidence="3" id="KW-1185">Reference proteome</keyword>
<evidence type="ECO:0000313" key="1">
    <source>
        <dbReference type="EMBL" id="APF20398.1"/>
    </source>
</evidence>
<dbReference type="AlphaFoldDB" id="H1XPU8"/>
<dbReference type="Proteomes" id="UP000183868">
    <property type="component" value="Chromosome"/>
</dbReference>
<accession>H1XPU8</accession>
<dbReference type="KEGG" id="caby:Cabys_3652"/>
<dbReference type="PaxDb" id="880073-Calab_1453"/>
<organism evidence="2 3">
    <name type="scientific">Caldithrix abyssi DSM 13497</name>
    <dbReference type="NCBI Taxonomy" id="880073"/>
    <lineage>
        <taxon>Bacteria</taxon>
        <taxon>Pseudomonadati</taxon>
        <taxon>Calditrichota</taxon>
        <taxon>Calditrichia</taxon>
        <taxon>Calditrichales</taxon>
        <taxon>Calditrichaceae</taxon>
        <taxon>Caldithrix</taxon>
    </lineage>
</organism>
<reference evidence="1 4" key="2">
    <citation type="submission" date="2016-11" db="EMBL/GenBank/DDBJ databases">
        <title>Genomic analysis of Caldithrix abyssi and proposal of a novel bacterial phylum Caldithrichaeota.</title>
        <authorList>
            <person name="Kublanov I."/>
            <person name="Sigalova O."/>
            <person name="Gavrilov S."/>
            <person name="Lebedinsky A."/>
            <person name="Ivanova N."/>
            <person name="Daum C."/>
            <person name="Reddy T."/>
            <person name="Klenk H.P."/>
            <person name="Goker M."/>
            <person name="Reva O."/>
            <person name="Miroshnichenko M."/>
            <person name="Kyprides N."/>
            <person name="Woyke T."/>
            <person name="Gelfand M."/>
        </authorList>
    </citation>
    <scope>NUCLEOTIDE SEQUENCE [LARGE SCALE GENOMIC DNA]</scope>
    <source>
        <strain evidence="1 4">LF13</strain>
    </source>
</reference>
<dbReference type="RefSeq" id="WP_006928167.1">
    <property type="nucleotide sequence ID" value="NZ_CM001402.1"/>
</dbReference>
<dbReference type="STRING" id="880073.Cabys_3652"/>
<dbReference type="Proteomes" id="UP000004671">
    <property type="component" value="Chromosome"/>
</dbReference>
<reference evidence="2 3" key="1">
    <citation type="submission" date="2011-09" db="EMBL/GenBank/DDBJ databases">
        <title>The permanent draft genome of Caldithrix abyssi DSM 13497.</title>
        <authorList>
            <consortium name="US DOE Joint Genome Institute (JGI-PGF)"/>
            <person name="Lucas S."/>
            <person name="Han J."/>
            <person name="Lapidus A."/>
            <person name="Bruce D."/>
            <person name="Goodwin L."/>
            <person name="Pitluck S."/>
            <person name="Peters L."/>
            <person name="Kyrpides N."/>
            <person name="Mavromatis K."/>
            <person name="Ivanova N."/>
            <person name="Mikhailova N."/>
            <person name="Chertkov O."/>
            <person name="Detter J.C."/>
            <person name="Tapia R."/>
            <person name="Han C."/>
            <person name="Land M."/>
            <person name="Hauser L."/>
            <person name="Markowitz V."/>
            <person name="Cheng J.-F."/>
            <person name="Hugenholtz P."/>
            <person name="Woyke T."/>
            <person name="Wu D."/>
            <person name="Spring S."/>
            <person name="Brambilla E."/>
            <person name="Klenk H.-P."/>
            <person name="Eisen J.A."/>
        </authorList>
    </citation>
    <scope>NUCLEOTIDE SEQUENCE [LARGE SCALE GENOMIC DNA]</scope>
    <source>
        <strain evidence="2 3">DSM 13497</strain>
    </source>
</reference>
<evidence type="ECO:0000313" key="3">
    <source>
        <dbReference type="Proteomes" id="UP000004671"/>
    </source>
</evidence>
<protein>
    <submittedName>
        <fullName evidence="2">Uncharacterized protein</fullName>
    </submittedName>
</protein>